<keyword evidence="3 7" id="KW-0997">Cell inner membrane</keyword>
<proteinExistence type="inferred from homology"/>
<dbReference type="Pfam" id="PF06808">
    <property type="entry name" value="DctM"/>
    <property type="match status" value="1"/>
</dbReference>
<feature type="transmembrane region" description="Helical" evidence="7">
    <location>
        <begin position="57"/>
        <end position="82"/>
    </location>
</feature>
<dbReference type="STRING" id="1752398.A8M32_01975"/>
<evidence type="ECO:0000256" key="2">
    <source>
        <dbReference type="ARBA" id="ARBA00022475"/>
    </source>
</evidence>
<evidence type="ECO:0000256" key="3">
    <source>
        <dbReference type="ARBA" id="ARBA00022519"/>
    </source>
</evidence>
<comment type="similarity">
    <text evidence="7">Belongs to the TRAP transporter large permease family.</text>
</comment>
<feature type="transmembrane region" description="Helical" evidence="7">
    <location>
        <begin position="29"/>
        <end position="50"/>
    </location>
</feature>
<evidence type="ECO:0000313" key="9">
    <source>
        <dbReference type="EMBL" id="ODR93000.1"/>
    </source>
</evidence>
<keyword evidence="2" id="KW-1003">Cell membrane</keyword>
<feature type="transmembrane region" description="Helical" evidence="7">
    <location>
        <begin position="319"/>
        <end position="349"/>
    </location>
</feature>
<dbReference type="PANTHER" id="PTHR33362">
    <property type="entry name" value="SIALIC ACID TRAP TRANSPORTER PERMEASE PROTEIN SIAT-RELATED"/>
    <property type="match status" value="1"/>
</dbReference>
<dbReference type="NCBIfam" id="TIGR00786">
    <property type="entry name" value="dctM"/>
    <property type="match status" value="1"/>
</dbReference>
<comment type="function">
    <text evidence="7">Part of the tripartite ATP-independent periplasmic (TRAP) transport system.</text>
</comment>
<name>A0A1E3VHD5_9HYPH</name>
<feature type="transmembrane region" description="Helical" evidence="7">
    <location>
        <begin position="94"/>
        <end position="125"/>
    </location>
</feature>
<dbReference type="InterPro" id="IPR004681">
    <property type="entry name" value="TRAP_DctM"/>
</dbReference>
<evidence type="ECO:0000313" key="10">
    <source>
        <dbReference type="Proteomes" id="UP000094342"/>
    </source>
</evidence>
<dbReference type="RefSeq" id="WP_069456729.1">
    <property type="nucleotide sequence ID" value="NZ_LYBW01000035.1"/>
</dbReference>
<dbReference type="OrthoDB" id="7374726at2"/>
<dbReference type="AlphaFoldDB" id="A0A1E3VHD5"/>
<feature type="transmembrane region" description="Helical" evidence="7">
    <location>
        <begin position="168"/>
        <end position="190"/>
    </location>
</feature>
<keyword evidence="7" id="KW-0813">Transport</keyword>
<evidence type="ECO:0000259" key="8">
    <source>
        <dbReference type="Pfam" id="PF06808"/>
    </source>
</evidence>
<protein>
    <recommendedName>
        <fullName evidence="7">TRAP transporter large permease protein</fullName>
    </recommendedName>
</protein>
<dbReference type="GO" id="GO:0005886">
    <property type="term" value="C:plasma membrane"/>
    <property type="evidence" value="ECO:0007669"/>
    <property type="project" value="UniProtKB-SubCell"/>
</dbReference>
<keyword evidence="5 7" id="KW-1133">Transmembrane helix</keyword>
<comment type="subcellular location">
    <subcellularLocation>
        <location evidence="1 7">Cell inner membrane</location>
        <topology evidence="1 7">Multi-pass membrane protein</topology>
    </subcellularLocation>
</comment>
<comment type="caution">
    <text evidence="9">The sequence shown here is derived from an EMBL/GenBank/DDBJ whole genome shotgun (WGS) entry which is preliminary data.</text>
</comment>
<comment type="subunit">
    <text evidence="7">The complex comprises the extracytoplasmic solute receptor protein and the two transmembrane proteins.</text>
</comment>
<reference evidence="10" key="1">
    <citation type="submission" date="2016-05" db="EMBL/GenBank/DDBJ databases">
        <authorList>
            <person name="Li Y."/>
        </authorList>
    </citation>
    <scope>NUCLEOTIDE SEQUENCE [LARGE SCALE GENOMIC DNA]</scope>
    <source>
        <strain evidence="10">YIC4027</strain>
    </source>
</reference>
<dbReference type="Proteomes" id="UP000094342">
    <property type="component" value="Unassembled WGS sequence"/>
</dbReference>
<gene>
    <name evidence="9" type="ORF">A8M32_01975</name>
</gene>
<dbReference type="EMBL" id="LYBW01000035">
    <property type="protein sequence ID" value="ODR93000.1"/>
    <property type="molecule type" value="Genomic_DNA"/>
</dbReference>
<dbReference type="PANTHER" id="PTHR33362:SF2">
    <property type="entry name" value="TRAP TRANSPORTER LARGE PERMEASE PROTEIN"/>
    <property type="match status" value="1"/>
</dbReference>
<dbReference type="PIRSF" id="PIRSF006066">
    <property type="entry name" value="HI0050"/>
    <property type="match status" value="1"/>
</dbReference>
<keyword evidence="10" id="KW-1185">Reference proteome</keyword>
<feature type="transmembrane region" description="Helical" evidence="7">
    <location>
        <begin position="137"/>
        <end position="162"/>
    </location>
</feature>
<accession>A0A1E3VHD5</accession>
<organism evidence="9 10">
    <name type="scientific">Sinorhizobium alkalisoli</name>
    <dbReference type="NCBI Taxonomy" id="1752398"/>
    <lineage>
        <taxon>Bacteria</taxon>
        <taxon>Pseudomonadati</taxon>
        <taxon>Pseudomonadota</taxon>
        <taxon>Alphaproteobacteria</taxon>
        <taxon>Hyphomicrobiales</taxon>
        <taxon>Rhizobiaceae</taxon>
        <taxon>Sinorhizobium/Ensifer group</taxon>
        <taxon>Sinorhizobium</taxon>
    </lineage>
</organism>
<evidence type="ECO:0000256" key="6">
    <source>
        <dbReference type="ARBA" id="ARBA00023136"/>
    </source>
</evidence>
<feature type="transmembrane region" description="Helical" evidence="7">
    <location>
        <begin position="361"/>
        <end position="390"/>
    </location>
</feature>
<evidence type="ECO:0000256" key="4">
    <source>
        <dbReference type="ARBA" id="ARBA00022692"/>
    </source>
</evidence>
<evidence type="ECO:0000256" key="1">
    <source>
        <dbReference type="ARBA" id="ARBA00004429"/>
    </source>
</evidence>
<keyword evidence="4 7" id="KW-0812">Transmembrane</keyword>
<feature type="domain" description="TRAP C4-dicarboxylate transport system permease DctM subunit" evidence="8">
    <location>
        <begin position="11"/>
        <end position="422"/>
    </location>
</feature>
<keyword evidence="6 7" id="KW-0472">Membrane</keyword>
<evidence type="ECO:0000256" key="5">
    <source>
        <dbReference type="ARBA" id="ARBA00022989"/>
    </source>
</evidence>
<evidence type="ECO:0000256" key="7">
    <source>
        <dbReference type="RuleBase" id="RU369079"/>
    </source>
</evidence>
<feature type="transmembrane region" description="Helical" evidence="7">
    <location>
        <begin position="222"/>
        <end position="240"/>
    </location>
</feature>
<feature type="transmembrane region" description="Helical" evidence="7">
    <location>
        <begin position="274"/>
        <end position="299"/>
    </location>
</feature>
<sequence>MNSLIVLDALLLTVLLVIGVPVPLCFAGAVLVLMLFGDLGAATFLIGAGYSKMSSLVIIAIPLYILAGGIMSQGGIATRLVILADSVFGRLRGGLGIVVIMATAVFGAISGMASSAVAAIGTIMIPRMEERGYSRGYATALVSASAVLALLIPPSASMILFGWVTGTSILACFLAPVVPGLLLCGLLAFWNFVLTRNMPISVPPPLPARAVAREVALCTKKAAFGLAMPLIILGFIYGGVTTPTEAAAVAVVYAIPVSIYLYKDIGWRDLAEVFWRAGQTTGVLLVLIFFAAMLARVWTLENVPQQILDGFMSVSDNPIVLLLLANLFLMVIGMFMEDVSGILLASPLLMPVMQQAGVDPVQFAAIIATNLGMGLITPPTAPILYFAALIGKTPLGPMLKPTLVFVFLAYLPVVLLTTFVPELSLALPRLVLGAP</sequence>
<feature type="transmembrane region" description="Helical" evidence="7">
    <location>
        <begin position="402"/>
        <end position="420"/>
    </location>
</feature>
<dbReference type="GO" id="GO:0022857">
    <property type="term" value="F:transmembrane transporter activity"/>
    <property type="evidence" value="ECO:0007669"/>
    <property type="project" value="UniProtKB-UniRule"/>
</dbReference>
<dbReference type="InterPro" id="IPR010656">
    <property type="entry name" value="DctM"/>
</dbReference>
<feature type="transmembrane region" description="Helical" evidence="7">
    <location>
        <begin position="246"/>
        <end position="262"/>
    </location>
</feature>